<evidence type="ECO:0000313" key="2">
    <source>
        <dbReference type="Proteomes" id="UP000030645"/>
    </source>
</evidence>
<sequence length="146" mass="16801">MKEEQDHRSPRCQSGRGGPLCLARTSLDGLIDMRSRLSIYRVSQPGGNLWIEARYDSRLLRVVLIHVVRRWWWLEVRLLLLIARLQLLLEAQLVSPPDMLRERRDTRITADVVARINAGLEQCLLERSQACGVVLHQLNVQLSNQG</sequence>
<dbReference type="Proteomes" id="UP000030645">
    <property type="component" value="Unassembled WGS sequence"/>
</dbReference>
<reference evidence="2" key="1">
    <citation type="submission" date="2013-01" db="EMBL/GenBank/DDBJ databases">
        <title>Draft Genome Sequence of a Mulberry Tree, Morus notabilis C.K. Schneid.</title>
        <authorList>
            <person name="He N."/>
            <person name="Zhao S."/>
        </authorList>
    </citation>
    <scope>NUCLEOTIDE SEQUENCE</scope>
</reference>
<accession>W9RPG8</accession>
<protein>
    <submittedName>
        <fullName evidence="1">Uncharacterized protein</fullName>
    </submittedName>
</protein>
<name>W9RPG8_9ROSA</name>
<organism evidence="1 2">
    <name type="scientific">Morus notabilis</name>
    <dbReference type="NCBI Taxonomy" id="981085"/>
    <lineage>
        <taxon>Eukaryota</taxon>
        <taxon>Viridiplantae</taxon>
        <taxon>Streptophyta</taxon>
        <taxon>Embryophyta</taxon>
        <taxon>Tracheophyta</taxon>
        <taxon>Spermatophyta</taxon>
        <taxon>Magnoliopsida</taxon>
        <taxon>eudicotyledons</taxon>
        <taxon>Gunneridae</taxon>
        <taxon>Pentapetalae</taxon>
        <taxon>rosids</taxon>
        <taxon>fabids</taxon>
        <taxon>Rosales</taxon>
        <taxon>Moraceae</taxon>
        <taxon>Moreae</taxon>
        <taxon>Morus</taxon>
    </lineage>
</organism>
<gene>
    <name evidence="1" type="ORF">L484_018746</name>
</gene>
<evidence type="ECO:0000313" key="1">
    <source>
        <dbReference type="EMBL" id="EXB89645.1"/>
    </source>
</evidence>
<proteinExistence type="predicted"/>
<dbReference type="EMBL" id="KE345012">
    <property type="protein sequence ID" value="EXB89645.1"/>
    <property type="molecule type" value="Genomic_DNA"/>
</dbReference>
<keyword evidence="2" id="KW-1185">Reference proteome</keyword>
<dbReference type="AlphaFoldDB" id="W9RPG8"/>